<sequence>MSATLPASATRAARAAGAVHPGYRTLWRWHFYAGLFVMPFLIVLAITGTIYCFQPQIEPLLYPHRLVVAPVAMPRLPADALLTRAREALPPGARLLRAHVEANPARSAEFVFALDGGAKESVYVNPYSGEVLGTLDVESRFMQVDRMLHRKLLLGKTGELLMELAACWTLVMIVTGVALWWPRQSGARGSAGGAAKGASGLAAGLATIRAALWPRFGATGRPFWKSLHSAIGIWLAVGALLFVVSGLPWTGSWGKQFKALATRVSLGAPRGAWGGGLPLQSTLPSGQNAAQNTAHAAPGNHADHAEHTEHTEHTEHAEHAGHDMASMPGMVMDDLPLPNVPWAVGAVPVPQSPEARTSPGSRWTLEQVIAQMRTLGVQSGYDIALPATATGVYVVSYFPADPKEERTVYIDQYSGKVLKDIRYGDYGAVSQAIAYGTSLHMGRYFGLANQLICAAISLGLAALAVTGFVMWWLRRPARSSRTTGGLGAPSRERAAPPMRAWKAGLAVLGVIFPLMGATIVAVWLLDRLAFGRTNNLSSS</sequence>
<dbReference type="Pfam" id="PF03413">
    <property type="entry name" value="PepSY"/>
    <property type="match status" value="1"/>
</dbReference>
<evidence type="ECO:0000256" key="1">
    <source>
        <dbReference type="SAM" id="MobiDB-lite"/>
    </source>
</evidence>
<feature type="domain" description="PepSY" evidence="3">
    <location>
        <begin position="384"/>
        <end position="420"/>
    </location>
</feature>
<evidence type="ECO:0000259" key="3">
    <source>
        <dbReference type="Pfam" id="PF03413"/>
    </source>
</evidence>
<dbReference type="PANTHER" id="PTHR34219:SF1">
    <property type="entry name" value="PEPSY DOMAIN-CONTAINING PROTEIN"/>
    <property type="match status" value="1"/>
</dbReference>
<feature type="transmembrane region" description="Helical" evidence="2">
    <location>
        <begin position="451"/>
        <end position="473"/>
    </location>
</feature>
<dbReference type="AlphaFoldDB" id="A0A6J5GNT6"/>
<dbReference type="RefSeq" id="WP_175197311.1">
    <property type="nucleotide sequence ID" value="NZ_CADIKL010000035.1"/>
</dbReference>
<name>A0A6J5GNT6_9BURK</name>
<feature type="compositionally biased region" description="Basic and acidic residues" evidence="1">
    <location>
        <begin position="301"/>
        <end position="317"/>
    </location>
</feature>
<evidence type="ECO:0000256" key="2">
    <source>
        <dbReference type="SAM" id="Phobius"/>
    </source>
</evidence>
<feature type="compositionally biased region" description="Polar residues" evidence="1">
    <location>
        <begin position="279"/>
        <end position="294"/>
    </location>
</feature>
<keyword evidence="2" id="KW-1133">Transmembrane helix</keyword>
<dbReference type="EMBL" id="CADIKL010000035">
    <property type="protein sequence ID" value="CAB3801708.1"/>
    <property type="molecule type" value="Genomic_DNA"/>
</dbReference>
<dbReference type="Pfam" id="PF03929">
    <property type="entry name" value="PepSY_TM"/>
    <property type="match status" value="1"/>
</dbReference>
<accession>A0A6J5GNT6</accession>
<keyword evidence="5" id="KW-1185">Reference proteome</keyword>
<dbReference type="PANTHER" id="PTHR34219">
    <property type="entry name" value="IRON-REGULATED INNER MEMBRANE PROTEIN-RELATED"/>
    <property type="match status" value="1"/>
</dbReference>
<feature type="region of interest" description="Disordered" evidence="1">
    <location>
        <begin position="277"/>
        <end position="317"/>
    </location>
</feature>
<feature type="transmembrane region" description="Helical" evidence="2">
    <location>
        <begin position="31"/>
        <end position="53"/>
    </location>
</feature>
<reference evidence="4 5" key="1">
    <citation type="submission" date="2020-04" db="EMBL/GenBank/DDBJ databases">
        <authorList>
            <person name="De Canck E."/>
        </authorList>
    </citation>
    <scope>NUCLEOTIDE SEQUENCE [LARGE SCALE GENOMIC DNA]</scope>
    <source>
        <strain evidence="4 5">LMG 28688</strain>
    </source>
</reference>
<protein>
    <recommendedName>
        <fullName evidence="3">PepSY domain-containing protein</fullName>
    </recommendedName>
</protein>
<feature type="transmembrane region" description="Helical" evidence="2">
    <location>
        <begin position="503"/>
        <end position="525"/>
    </location>
</feature>
<dbReference type="Proteomes" id="UP000494119">
    <property type="component" value="Unassembled WGS sequence"/>
</dbReference>
<organism evidence="4 5">
    <name type="scientific">Paraburkholderia caffeinitolerans</name>
    <dbReference type="NCBI Taxonomy" id="1723730"/>
    <lineage>
        <taxon>Bacteria</taxon>
        <taxon>Pseudomonadati</taxon>
        <taxon>Pseudomonadota</taxon>
        <taxon>Betaproteobacteria</taxon>
        <taxon>Burkholderiales</taxon>
        <taxon>Burkholderiaceae</taxon>
        <taxon>Paraburkholderia</taxon>
    </lineage>
</organism>
<gene>
    <name evidence="4" type="ORF">LMG28688_05419</name>
</gene>
<evidence type="ECO:0000313" key="4">
    <source>
        <dbReference type="EMBL" id="CAB3801708.1"/>
    </source>
</evidence>
<evidence type="ECO:0000313" key="5">
    <source>
        <dbReference type="Proteomes" id="UP000494119"/>
    </source>
</evidence>
<keyword evidence="2" id="KW-0472">Membrane</keyword>
<proteinExistence type="predicted"/>
<dbReference type="InterPro" id="IPR025711">
    <property type="entry name" value="PepSY"/>
</dbReference>
<feature type="transmembrane region" description="Helical" evidence="2">
    <location>
        <begin position="231"/>
        <end position="250"/>
    </location>
</feature>
<feature type="transmembrane region" description="Helical" evidence="2">
    <location>
        <begin position="160"/>
        <end position="181"/>
    </location>
</feature>
<dbReference type="InterPro" id="IPR005625">
    <property type="entry name" value="PepSY-ass_TM"/>
</dbReference>
<keyword evidence="2" id="KW-0812">Transmembrane</keyword>